<evidence type="ECO:0000259" key="2">
    <source>
        <dbReference type="Pfam" id="PF13386"/>
    </source>
</evidence>
<dbReference type="Pfam" id="PF13386">
    <property type="entry name" value="DsbD_2"/>
    <property type="match status" value="1"/>
</dbReference>
<feature type="transmembrane region" description="Helical" evidence="1">
    <location>
        <begin position="203"/>
        <end position="224"/>
    </location>
</feature>
<comment type="caution">
    <text evidence="3">The sequence shown here is derived from an EMBL/GenBank/DDBJ whole genome shotgun (WGS) entry which is preliminary data.</text>
</comment>
<dbReference type="PANTHER" id="PTHR42208">
    <property type="entry name" value="HEAVY METAL TRANSPORTER-RELATED"/>
    <property type="match status" value="1"/>
</dbReference>
<organism evidence="3 4">
    <name type="scientific">Leptonema illini</name>
    <dbReference type="NCBI Taxonomy" id="183"/>
    <lineage>
        <taxon>Bacteria</taxon>
        <taxon>Pseudomonadati</taxon>
        <taxon>Spirochaetota</taxon>
        <taxon>Spirochaetia</taxon>
        <taxon>Leptospirales</taxon>
        <taxon>Leptospiraceae</taxon>
        <taxon>Leptonema</taxon>
    </lineage>
</organism>
<evidence type="ECO:0000256" key="1">
    <source>
        <dbReference type="SAM" id="Phobius"/>
    </source>
</evidence>
<dbReference type="RefSeq" id="WP_002775037.1">
    <property type="nucleotide sequence ID" value="NZ_JQDG01000039.1"/>
</dbReference>
<evidence type="ECO:0000313" key="3">
    <source>
        <dbReference type="EMBL" id="KAB2930227.1"/>
    </source>
</evidence>
<feature type="transmembrane region" description="Helical" evidence="1">
    <location>
        <begin position="53"/>
        <end position="77"/>
    </location>
</feature>
<dbReference type="AlphaFoldDB" id="A0A833LW53"/>
<dbReference type="PANTHER" id="PTHR42208:SF1">
    <property type="entry name" value="HEAVY METAL TRANSPORTER"/>
    <property type="match status" value="1"/>
</dbReference>
<feature type="domain" description="Urease accessory protein UreH-like transmembrane" evidence="2">
    <location>
        <begin position="13"/>
        <end position="217"/>
    </location>
</feature>
<dbReference type="InterPro" id="IPR039447">
    <property type="entry name" value="UreH-like_TM_dom"/>
</dbReference>
<feature type="transmembrane region" description="Helical" evidence="1">
    <location>
        <begin position="6"/>
        <end position="33"/>
    </location>
</feature>
<gene>
    <name evidence="3" type="ORF">F9K24_17480</name>
</gene>
<keyword evidence="1" id="KW-0472">Membrane</keyword>
<keyword evidence="1" id="KW-0812">Transmembrane</keyword>
<dbReference type="OrthoDB" id="594443at2"/>
<proteinExistence type="predicted"/>
<feature type="transmembrane region" description="Helical" evidence="1">
    <location>
        <begin position="89"/>
        <end position="111"/>
    </location>
</feature>
<name>A0A833LW53_9LEPT</name>
<accession>A0A833LW53</accession>
<reference evidence="3 4" key="1">
    <citation type="submission" date="2019-10" db="EMBL/GenBank/DDBJ databases">
        <title>Extracellular Electron Transfer in a Candidatus Methanoperedens spp. Enrichment Culture.</title>
        <authorList>
            <person name="Berger S."/>
            <person name="Rangel Shaw D."/>
            <person name="Berben T."/>
            <person name="In 'T Zandt M."/>
            <person name="Frank J."/>
            <person name="Reimann J."/>
            <person name="Jetten M.S.M."/>
            <person name="Welte C.U."/>
        </authorList>
    </citation>
    <scope>NUCLEOTIDE SEQUENCE [LARGE SCALE GENOMIC DNA]</scope>
    <source>
        <strain evidence="3">SB12</strain>
    </source>
</reference>
<feature type="transmembrane region" description="Helical" evidence="1">
    <location>
        <begin position="140"/>
        <end position="162"/>
    </location>
</feature>
<dbReference type="Proteomes" id="UP000460298">
    <property type="component" value="Unassembled WGS sequence"/>
</dbReference>
<protein>
    <submittedName>
        <fullName evidence="3">Sulfite exporter TauE/SafE family protein</fullName>
    </submittedName>
</protein>
<evidence type="ECO:0000313" key="4">
    <source>
        <dbReference type="Proteomes" id="UP000460298"/>
    </source>
</evidence>
<feature type="transmembrane region" description="Helical" evidence="1">
    <location>
        <begin position="168"/>
        <end position="191"/>
    </location>
</feature>
<dbReference type="EMBL" id="WBUI01000022">
    <property type="protein sequence ID" value="KAB2930227.1"/>
    <property type="molecule type" value="Genomic_DNA"/>
</dbReference>
<keyword evidence="1" id="KW-1133">Transmembrane helix</keyword>
<sequence>MDLQSQLTVILGALTAGLLAGFGHCIGMCGPLVSTTVLDASRRTFWQKTLAQLLYHTGRITTYGWVGALMGWTGSFVNVAGNMVGMQNAVALFAGVFMAVRGLEVLGLLRWKLIERIESRIGFLLKGVRPLQTVDSVWRYYLLGLFLGLLPCGLSYSAFLGAAGTGGAGWGFLFTFAFGLGTIPALFLLGSMVSALSVKLRGWLYRAGGLSLFLLGLLFLYRALSGMISL</sequence>